<dbReference type="PANTHER" id="PTHR23011:SF28">
    <property type="entry name" value="CYCLIC NUCLEOTIDE-BINDING DOMAIN CONTAINING PROTEIN"/>
    <property type="match status" value="1"/>
</dbReference>
<dbReference type="AlphaFoldDB" id="A0AAE0FGI1"/>
<dbReference type="PROSITE" id="PS00888">
    <property type="entry name" value="CNMP_BINDING_1"/>
    <property type="match status" value="1"/>
</dbReference>
<dbReference type="SUPFAM" id="SSF51206">
    <property type="entry name" value="cAMP-binding domain-like"/>
    <property type="match status" value="2"/>
</dbReference>
<dbReference type="InterPro" id="IPR018490">
    <property type="entry name" value="cNMP-bd_dom_sf"/>
</dbReference>
<dbReference type="Proteomes" id="UP001190700">
    <property type="component" value="Unassembled WGS sequence"/>
</dbReference>
<comment type="caution">
    <text evidence="3">The sequence shown here is derived from an EMBL/GenBank/DDBJ whole genome shotgun (WGS) entry which is preliminary data.</text>
</comment>
<feature type="non-terminal residue" evidence="3">
    <location>
        <position position="712"/>
    </location>
</feature>
<feature type="domain" description="Cyclic nucleotide-binding" evidence="2">
    <location>
        <begin position="349"/>
        <end position="478"/>
    </location>
</feature>
<dbReference type="PROSITE" id="PS50042">
    <property type="entry name" value="CNMP_BINDING_3"/>
    <property type="match status" value="2"/>
</dbReference>
<feature type="compositionally biased region" description="Polar residues" evidence="1">
    <location>
        <begin position="605"/>
        <end position="618"/>
    </location>
</feature>
<sequence length="712" mass="78669">MLETEAEPEATRLRRSEGPRGRMVSVYATYFAPSEASKRWGKLRTKTKAMAAMRVIKKAPSAPETLAAHSSDENKTENAGLVKQESPPPSPSAKNMKAKHKQVKNRWAMVKQGVRGMFTTYMELLRKKSFRGWRAHVARLQGIPKRTRDRLRPCIHTLDTPPSDRTRKQVDVIMPYLQTVSCLQSLAEEDLMELSRCATLKHVPATTQLIDQGTPGFHFYILLHGKVVISKNVPVSEEDAEAQLTMDARTVAKRPRDKSESPTVSSGSSESPTKRRDEQPVVMKNVTESVRLPGEWVGDLVYKDWDAGVQVEDESLLINFEHKDYVQATTGREKARLQRLVDFLARLPLFRMALASEMYTFAQLLTKRNFIVGSTLLKQGAEINDIYFIMVGEVECFKKILSSPRPKLKRWALASVVMTPVTRAQSHHHRMSVACADNRIASVGFYGPGCILGDYSVVHHCAQPVTVVAASDVQALMLPSHKIMEGGPFLLNCLEARYQAAKGTLHGAAKTSSTEGLSECIETQDRVQHTLDAMHTLILKKEKAAAVSTPRDARPQQPSASVAEDTEEPAQGALSQDPTEPAQSALGRTHRGRHLADTRAHPNFAKSSFQRPQSSNTAERPPTRIQGGARCSSAGIHGMLNQLDDPDHGSLARFLHGIDAAHEACPHGTPMPPSVKIKEGKDDNAAASAPKSWKTHAVTRLQLRSKINQSSK</sequence>
<feature type="region of interest" description="Disordered" evidence="1">
    <location>
        <begin position="666"/>
        <end position="712"/>
    </location>
</feature>
<feature type="region of interest" description="Disordered" evidence="1">
    <location>
        <begin position="238"/>
        <end position="284"/>
    </location>
</feature>
<evidence type="ECO:0000313" key="3">
    <source>
        <dbReference type="EMBL" id="KAK3259391.1"/>
    </source>
</evidence>
<evidence type="ECO:0000313" key="4">
    <source>
        <dbReference type="Proteomes" id="UP001190700"/>
    </source>
</evidence>
<name>A0AAE0FGI1_9CHLO</name>
<feature type="compositionally biased region" description="Polar residues" evidence="1">
    <location>
        <begin position="573"/>
        <end position="582"/>
    </location>
</feature>
<evidence type="ECO:0000259" key="2">
    <source>
        <dbReference type="PROSITE" id="PS50042"/>
    </source>
</evidence>
<dbReference type="InterPro" id="IPR000595">
    <property type="entry name" value="cNMP-bd_dom"/>
</dbReference>
<organism evidence="3 4">
    <name type="scientific">Cymbomonas tetramitiformis</name>
    <dbReference type="NCBI Taxonomy" id="36881"/>
    <lineage>
        <taxon>Eukaryota</taxon>
        <taxon>Viridiplantae</taxon>
        <taxon>Chlorophyta</taxon>
        <taxon>Pyramimonadophyceae</taxon>
        <taxon>Pyramimonadales</taxon>
        <taxon>Pyramimonadaceae</taxon>
        <taxon>Cymbomonas</taxon>
    </lineage>
</organism>
<gene>
    <name evidence="3" type="ORF">CYMTET_31609</name>
</gene>
<protein>
    <recommendedName>
        <fullName evidence="2">Cyclic nucleotide-binding domain-containing protein</fullName>
    </recommendedName>
</protein>
<feature type="region of interest" description="Disordered" evidence="1">
    <location>
        <begin position="543"/>
        <end position="631"/>
    </location>
</feature>
<dbReference type="EMBL" id="LGRX02018781">
    <property type="protein sequence ID" value="KAK3259391.1"/>
    <property type="molecule type" value="Genomic_DNA"/>
</dbReference>
<keyword evidence="4" id="KW-1185">Reference proteome</keyword>
<dbReference type="InterPro" id="IPR014710">
    <property type="entry name" value="RmlC-like_jellyroll"/>
</dbReference>
<dbReference type="Gene3D" id="2.60.120.10">
    <property type="entry name" value="Jelly Rolls"/>
    <property type="match status" value="2"/>
</dbReference>
<feature type="domain" description="Cyclic nucleotide-binding" evidence="2">
    <location>
        <begin position="182"/>
        <end position="232"/>
    </location>
</feature>
<feature type="region of interest" description="Disordered" evidence="1">
    <location>
        <begin position="60"/>
        <end position="104"/>
    </location>
</feature>
<dbReference type="InterPro" id="IPR018488">
    <property type="entry name" value="cNMP-bd_CS"/>
</dbReference>
<dbReference type="CDD" id="cd00038">
    <property type="entry name" value="CAP_ED"/>
    <property type="match status" value="2"/>
</dbReference>
<reference evidence="3 4" key="1">
    <citation type="journal article" date="2015" name="Genome Biol. Evol.">
        <title>Comparative Genomics of a Bacterivorous Green Alga Reveals Evolutionary Causalities and Consequences of Phago-Mixotrophic Mode of Nutrition.</title>
        <authorList>
            <person name="Burns J.A."/>
            <person name="Paasch A."/>
            <person name="Narechania A."/>
            <person name="Kim E."/>
        </authorList>
    </citation>
    <scope>NUCLEOTIDE SEQUENCE [LARGE SCALE GENOMIC DNA]</scope>
    <source>
        <strain evidence="3 4">PLY_AMNH</strain>
    </source>
</reference>
<evidence type="ECO:0000256" key="1">
    <source>
        <dbReference type="SAM" id="MobiDB-lite"/>
    </source>
</evidence>
<accession>A0AAE0FGI1</accession>
<feature type="compositionally biased region" description="Low complexity" evidence="1">
    <location>
        <begin position="261"/>
        <end position="271"/>
    </location>
</feature>
<dbReference type="PANTHER" id="PTHR23011">
    <property type="entry name" value="CYCLIC NUCLEOTIDE-BINDING DOMAIN CONTAINING PROTEIN"/>
    <property type="match status" value="1"/>
</dbReference>
<proteinExistence type="predicted"/>